<organism evidence="1 2">
    <name type="scientific">Ambispora leptoticha</name>
    <dbReference type="NCBI Taxonomy" id="144679"/>
    <lineage>
        <taxon>Eukaryota</taxon>
        <taxon>Fungi</taxon>
        <taxon>Fungi incertae sedis</taxon>
        <taxon>Mucoromycota</taxon>
        <taxon>Glomeromycotina</taxon>
        <taxon>Glomeromycetes</taxon>
        <taxon>Archaeosporales</taxon>
        <taxon>Ambisporaceae</taxon>
        <taxon>Ambispora</taxon>
    </lineage>
</organism>
<evidence type="ECO:0000313" key="1">
    <source>
        <dbReference type="EMBL" id="CAG8569654.1"/>
    </source>
</evidence>
<reference evidence="1" key="1">
    <citation type="submission" date="2021-06" db="EMBL/GenBank/DDBJ databases">
        <authorList>
            <person name="Kallberg Y."/>
            <person name="Tangrot J."/>
            <person name="Rosling A."/>
        </authorList>
    </citation>
    <scope>NUCLEOTIDE SEQUENCE</scope>
    <source>
        <strain evidence="1">FL130A</strain>
    </source>
</reference>
<dbReference type="EMBL" id="CAJVPS010002496">
    <property type="protein sequence ID" value="CAG8569654.1"/>
    <property type="molecule type" value="Genomic_DNA"/>
</dbReference>
<proteinExistence type="predicted"/>
<dbReference type="Proteomes" id="UP000789508">
    <property type="component" value="Unassembled WGS sequence"/>
</dbReference>
<protein>
    <submittedName>
        <fullName evidence="1">5487_t:CDS:1</fullName>
    </submittedName>
</protein>
<accession>A0A9N9BIZ8</accession>
<sequence length="172" mass="19744">AYLLARSSWSRAEAPIEIGDLSREESLNYLINKRGIKTVKEGKIDTTEAEKLFDLVGGRIVDLKSVTDKYLKGISIEVIEHEILVKVEDKFRTAKLLKDDEHHEVGKRIIGALRDSGELSRTAFEEFFKTRQEANEVLETNVFAYHPEKNTVTFHSRSIECYIRENASIFIK</sequence>
<feature type="non-terminal residue" evidence="1">
    <location>
        <position position="1"/>
    </location>
</feature>
<keyword evidence="2" id="KW-1185">Reference proteome</keyword>
<dbReference type="AlphaFoldDB" id="A0A9N9BIZ8"/>
<name>A0A9N9BIZ8_9GLOM</name>
<comment type="caution">
    <text evidence="1">The sequence shown here is derived from an EMBL/GenBank/DDBJ whole genome shotgun (WGS) entry which is preliminary data.</text>
</comment>
<gene>
    <name evidence="1" type="ORF">ALEPTO_LOCUS6750</name>
</gene>
<evidence type="ECO:0000313" key="2">
    <source>
        <dbReference type="Proteomes" id="UP000789508"/>
    </source>
</evidence>
<dbReference type="OrthoDB" id="2411356at2759"/>